<name>A0ABN2PE28_9MICC</name>
<gene>
    <name evidence="2" type="ORF">GCM10009688_25550</name>
</gene>
<evidence type="ECO:0000313" key="3">
    <source>
        <dbReference type="Proteomes" id="UP001500784"/>
    </source>
</evidence>
<sequence>MTLPTLAATRSQPSTRTTSRSRAATEDEASFRRDYGGRMPSFRVQLSILGLRPGNPPEAVMDAAVEALEASHHVEANQLDIVSGVPRITLRFMVPANEYGVENSQARRAAMNMRHAVEQVAKCEQLRVLRRQRGRWLPL</sequence>
<proteinExistence type="predicted"/>
<organism evidence="2 3">
    <name type="scientific">Arthrobacter gandavensis</name>
    <dbReference type="NCBI Taxonomy" id="169960"/>
    <lineage>
        <taxon>Bacteria</taxon>
        <taxon>Bacillati</taxon>
        <taxon>Actinomycetota</taxon>
        <taxon>Actinomycetes</taxon>
        <taxon>Micrococcales</taxon>
        <taxon>Micrococcaceae</taxon>
        <taxon>Arthrobacter</taxon>
    </lineage>
</organism>
<reference evidence="2 3" key="1">
    <citation type="journal article" date="2019" name="Int. J. Syst. Evol. Microbiol.">
        <title>The Global Catalogue of Microorganisms (GCM) 10K type strain sequencing project: providing services to taxonomists for standard genome sequencing and annotation.</title>
        <authorList>
            <consortium name="The Broad Institute Genomics Platform"/>
            <consortium name="The Broad Institute Genome Sequencing Center for Infectious Disease"/>
            <person name="Wu L."/>
            <person name="Ma J."/>
        </authorList>
    </citation>
    <scope>NUCLEOTIDE SEQUENCE [LARGE SCALE GENOMIC DNA]</scope>
    <source>
        <strain evidence="2 3">JCM 13316</strain>
    </source>
</reference>
<feature type="compositionally biased region" description="Basic and acidic residues" evidence="1">
    <location>
        <begin position="23"/>
        <end position="35"/>
    </location>
</feature>
<feature type="region of interest" description="Disordered" evidence="1">
    <location>
        <begin position="1"/>
        <end position="35"/>
    </location>
</feature>
<feature type="compositionally biased region" description="Low complexity" evidence="1">
    <location>
        <begin position="7"/>
        <end position="22"/>
    </location>
</feature>
<dbReference type="EMBL" id="BAAALV010000005">
    <property type="protein sequence ID" value="GAA1919396.1"/>
    <property type="molecule type" value="Genomic_DNA"/>
</dbReference>
<evidence type="ECO:0000313" key="2">
    <source>
        <dbReference type="EMBL" id="GAA1919396.1"/>
    </source>
</evidence>
<dbReference type="Proteomes" id="UP001500784">
    <property type="component" value="Unassembled WGS sequence"/>
</dbReference>
<protein>
    <submittedName>
        <fullName evidence="2">Uncharacterized protein</fullName>
    </submittedName>
</protein>
<evidence type="ECO:0000256" key="1">
    <source>
        <dbReference type="SAM" id="MobiDB-lite"/>
    </source>
</evidence>
<accession>A0ABN2PE28</accession>
<keyword evidence="3" id="KW-1185">Reference proteome</keyword>
<comment type="caution">
    <text evidence="2">The sequence shown here is derived from an EMBL/GenBank/DDBJ whole genome shotgun (WGS) entry which is preliminary data.</text>
</comment>